<dbReference type="Proteomes" id="UP000663859">
    <property type="component" value="Unassembled WGS sequence"/>
</dbReference>
<reference evidence="2" key="1">
    <citation type="submission" date="2021-02" db="EMBL/GenBank/DDBJ databases">
        <authorList>
            <person name="Cremers G."/>
            <person name="Picone N."/>
        </authorList>
    </citation>
    <scope>NUCLEOTIDE SEQUENCE</scope>
    <source>
        <strain evidence="2">PQ17</strain>
    </source>
</reference>
<dbReference type="Gene3D" id="3.10.180.10">
    <property type="entry name" value="2,3-Dihydroxybiphenyl 1,2-Dioxygenase, domain 1"/>
    <property type="match status" value="1"/>
</dbReference>
<name>A0A8J2BHZ7_9BACT</name>
<dbReference type="SUPFAM" id="SSF54593">
    <property type="entry name" value="Glyoxalase/Bleomycin resistance protein/Dihydroxybiphenyl dioxygenase"/>
    <property type="match status" value="1"/>
</dbReference>
<dbReference type="AlphaFoldDB" id="A0A8J2BHZ7"/>
<proteinExistence type="predicted"/>
<dbReference type="InterPro" id="IPR029068">
    <property type="entry name" value="Glyas_Bleomycin-R_OHBP_Dase"/>
</dbReference>
<evidence type="ECO:0000313" key="2">
    <source>
        <dbReference type="EMBL" id="CAF0696158.1"/>
    </source>
</evidence>
<protein>
    <recommendedName>
        <fullName evidence="1">PhnB-like domain-containing protein</fullName>
    </recommendedName>
</protein>
<dbReference type="EMBL" id="CAJNOB010000012">
    <property type="protein sequence ID" value="CAF0696158.1"/>
    <property type="molecule type" value="Genomic_DNA"/>
</dbReference>
<sequence>MIVAPKMRRFYADAFPDSSVGVFLRAPGEFPSGKAGAMFTVEFTVMGVPCLGLNGGPELTHSESFWFYAAPTDQAETDRYFAMRTSAMAANKAYTPGSRTRGEWPSK</sequence>
<organism evidence="2 3">
    <name type="scientific">Candidatus Methylacidithermus pantelleriae</name>
    <dbReference type="NCBI Taxonomy" id="2744239"/>
    <lineage>
        <taxon>Bacteria</taxon>
        <taxon>Pseudomonadati</taxon>
        <taxon>Verrucomicrobiota</taxon>
        <taxon>Methylacidiphilae</taxon>
        <taxon>Methylacidiphilales</taxon>
        <taxon>Methylacidiphilaceae</taxon>
        <taxon>Candidatus Methylacidithermus</taxon>
    </lineage>
</organism>
<accession>A0A8J2BHZ7</accession>
<keyword evidence="3" id="KW-1185">Reference proteome</keyword>
<gene>
    <name evidence="2" type="ORF">MPNT_20134</name>
</gene>
<comment type="caution">
    <text evidence="2">The sequence shown here is derived from an EMBL/GenBank/DDBJ whole genome shotgun (WGS) entry which is preliminary data.</text>
</comment>
<evidence type="ECO:0000313" key="3">
    <source>
        <dbReference type="Proteomes" id="UP000663859"/>
    </source>
</evidence>
<feature type="domain" description="PhnB-like" evidence="1">
    <location>
        <begin position="8"/>
        <end position="83"/>
    </location>
</feature>
<dbReference type="Pfam" id="PF06983">
    <property type="entry name" value="3-dmu-9_3-mt"/>
    <property type="match status" value="1"/>
</dbReference>
<evidence type="ECO:0000259" key="1">
    <source>
        <dbReference type="Pfam" id="PF06983"/>
    </source>
</evidence>
<dbReference type="InterPro" id="IPR028973">
    <property type="entry name" value="PhnB-like"/>
</dbReference>